<accession>X1RTH9</accession>
<proteinExistence type="predicted"/>
<protein>
    <submittedName>
        <fullName evidence="1">Uncharacterized protein</fullName>
    </submittedName>
</protein>
<dbReference type="AlphaFoldDB" id="X1RTH9"/>
<feature type="non-terminal residue" evidence="1">
    <location>
        <position position="1"/>
    </location>
</feature>
<dbReference type="EMBL" id="BARV01034474">
    <property type="protein sequence ID" value="GAI58824.1"/>
    <property type="molecule type" value="Genomic_DNA"/>
</dbReference>
<evidence type="ECO:0000313" key="1">
    <source>
        <dbReference type="EMBL" id="GAI58824.1"/>
    </source>
</evidence>
<reference evidence="1" key="1">
    <citation type="journal article" date="2014" name="Front. Microbiol.">
        <title>High frequency of phylogenetically diverse reductive dehalogenase-homologous genes in deep subseafloor sedimentary metagenomes.</title>
        <authorList>
            <person name="Kawai M."/>
            <person name="Futagami T."/>
            <person name="Toyoda A."/>
            <person name="Takaki Y."/>
            <person name="Nishi S."/>
            <person name="Hori S."/>
            <person name="Arai W."/>
            <person name="Tsubouchi T."/>
            <person name="Morono Y."/>
            <person name="Uchiyama I."/>
            <person name="Ito T."/>
            <person name="Fujiyama A."/>
            <person name="Inagaki F."/>
            <person name="Takami H."/>
        </authorList>
    </citation>
    <scope>NUCLEOTIDE SEQUENCE</scope>
    <source>
        <strain evidence="1">Expedition CK06-06</strain>
    </source>
</reference>
<sequence>DGKSALLPLSYQRSLKGLVKNYISSPAGTFGGWISVDDISVRHAVLMSKFLTKKLGNLVWRINPYDEFVFKSGVQTTEDDETHALNLENGFGAIYKEWTKGYGC</sequence>
<gene>
    <name evidence="1" type="ORF">S06H3_53979</name>
</gene>
<comment type="caution">
    <text evidence="1">The sequence shown here is derived from an EMBL/GenBank/DDBJ whole genome shotgun (WGS) entry which is preliminary data.</text>
</comment>
<organism evidence="1">
    <name type="scientific">marine sediment metagenome</name>
    <dbReference type="NCBI Taxonomy" id="412755"/>
    <lineage>
        <taxon>unclassified sequences</taxon>
        <taxon>metagenomes</taxon>
        <taxon>ecological metagenomes</taxon>
    </lineage>
</organism>
<name>X1RTH9_9ZZZZ</name>